<dbReference type="Proteomes" id="UP000007519">
    <property type="component" value="Chromosome"/>
</dbReference>
<accession>H6L7S9</accession>
<proteinExistence type="predicted"/>
<reference evidence="1 2" key="1">
    <citation type="journal article" date="2012" name="Stand. Genomic Sci.">
        <title>Complete genome sequencing and analysis of Saprospira grandis str. Lewin, a predatory marine bacterium.</title>
        <authorList>
            <person name="Saw J.H."/>
            <person name="Yuryev A."/>
            <person name="Kanbe M."/>
            <person name="Hou S."/>
            <person name="Young A.G."/>
            <person name="Aizawa S."/>
            <person name="Alam M."/>
        </authorList>
    </citation>
    <scope>NUCLEOTIDE SEQUENCE [LARGE SCALE GENOMIC DNA]</scope>
    <source>
        <strain evidence="1 2">Lewin</strain>
    </source>
</reference>
<dbReference type="STRING" id="984262.SGRA_1415"/>
<keyword evidence="2" id="KW-1185">Reference proteome</keyword>
<evidence type="ECO:0000313" key="1">
    <source>
        <dbReference type="EMBL" id="AFC24150.1"/>
    </source>
</evidence>
<dbReference type="AlphaFoldDB" id="H6L7S9"/>
<dbReference type="HOGENOM" id="CLU_2847349_0_0_10"/>
<gene>
    <name evidence="1" type="ordered locus">SGRA_1415</name>
</gene>
<sequence>MGPAGLWPALTLRGSQVCSALRRLRRLGLAFGHPYASVGRSSFWGARGGAAAAANWSRKARSALA</sequence>
<name>H6L7S9_SAPGL</name>
<evidence type="ECO:0000313" key="2">
    <source>
        <dbReference type="Proteomes" id="UP000007519"/>
    </source>
</evidence>
<dbReference type="KEGG" id="sgn:SGRA_1415"/>
<organism evidence="1 2">
    <name type="scientific">Saprospira grandis (strain Lewin)</name>
    <dbReference type="NCBI Taxonomy" id="984262"/>
    <lineage>
        <taxon>Bacteria</taxon>
        <taxon>Pseudomonadati</taxon>
        <taxon>Bacteroidota</taxon>
        <taxon>Saprospiria</taxon>
        <taxon>Saprospirales</taxon>
        <taxon>Saprospiraceae</taxon>
        <taxon>Saprospira</taxon>
    </lineage>
</organism>
<dbReference type="EMBL" id="CP002831">
    <property type="protein sequence ID" value="AFC24150.1"/>
    <property type="molecule type" value="Genomic_DNA"/>
</dbReference>
<protein>
    <submittedName>
        <fullName evidence="1">Uncharacterized protein</fullName>
    </submittedName>
</protein>